<dbReference type="STRING" id="706587.Desti_4554"/>
<organism evidence="1 2">
    <name type="scientific">Desulfomonile tiedjei (strain ATCC 49306 / DSM 6799 / DCB-1)</name>
    <dbReference type="NCBI Taxonomy" id="706587"/>
    <lineage>
        <taxon>Bacteria</taxon>
        <taxon>Pseudomonadati</taxon>
        <taxon>Thermodesulfobacteriota</taxon>
        <taxon>Desulfomonilia</taxon>
        <taxon>Desulfomonilales</taxon>
        <taxon>Desulfomonilaceae</taxon>
        <taxon>Desulfomonile</taxon>
    </lineage>
</organism>
<dbReference type="EMBL" id="CP003360">
    <property type="protein sequence ID" value="AFM27182.1"/>
    <property type="molecule type" value="Genomic_DNA"/>
</dbReference>
<dbReference type="Proteomes" id="UP000006055">
    <property type="component" value="Chromosome"/>
</dbReference>
<dbReference type="NCBIfam" id="TIGR02547">
    <property type="entry name" value="casA_cse1"/>
    <property type="match status" value="1"/>
</dbReference>
<keyword evidence="2" id="KW-1185">Reference proteome</keyword>
<dbReference type="Pfam" id="PF09481">
    <property type="entry name" value="CRISPR_Cse1"/>
    <property type="match status" value="1"/>
</dbReference>
<reference evidence="2" key="1">
    <citation type="submission" date="2012-06" db="EMBL/GenBank/DDBJ databases">
        <title>Complete sequence of chromosome of Desulfomonile tiedjei DSM 6799.</title>
        <authorList>
            <person name="Lucas S."/>
            <person name="Copeland A."/>
            <person name="Lapidus A."/>
            <person name="Glavina del Rio T."/>
            <person name="Dalin E."/>
            <person name="Tice H."/>
            <person name="Bruce D."/>
            <person name="Goodwin L."/>
            <person name="Pitluck S."/>
            <person name="Peters L."/>
            <person name="Ovchinnikova G."/>
            <person name="Zeytun A."/>
            <person name="Lu M."/>
            <person name="Kyrpides N."/>
            <person name="Mavromatis K."/>
            <person name="Ivanova N."/>
            <person name="Brettin T."/>
            <person name="Detter J.C."/>
            <person name="Han C."/>
            <person name="Larimer F."/>
            <person name="Land M."/>
            <person name="Hauser L."/>
            <person name="Markowitz V."/>
            <person name="Cheng J.-F."/>
            <person name="Hugenholtz P."/>
            <person name="Woyke T."/>
            <person name="Wu D."/>
            <person name="Spring S."/>
            <person name="Schroeder M."/>
            <person name="Brambilla E."/>
            <person name="Klenk H.-P."/>
            <person name="Eisen J.A."/>
        </authorList>
    </citation>
    <scope>NUCLEOTIDE SEQUENCE [LARGE SCALE GENOMIC DNA]</scope>
    <source>
        <strain evidence="2">ATCC 49306 / DSM 6799 / DCB-1</strain>
    </source>
</reference>
<evidence type="ECO:0000313" key="1">
    <source>
        <dbReference type="EMBL" id="AFM27182.1"/>
    </source>
</evidence>
<sequence length="545" mass="61478">MAYNLLEEKWIPVRTADGSRRKVAPWEITSIDHGGPIVAIDSPRADFNGALMQFLIGLVQTSELIPKREPEWSRGYRSPPTDAALRDAFLVHKDVFFLDGDGPRFLQDLKLENGTPWPISDLLIELSGNGHFTKSKKGNGFCFCCAAIALFCLQTNAPEGGRGHLTGLRGGGPLTTLVLPPEQDLWKTIWLNIIPEEVLISMGAGDDSPDIKDIFPWMAPTRTGEKNTGTATLPGDAHPLQMYWSMPRRIRIDFNELATGACDVCGEESESLVQGYFARPHGVKYEGPWVHPLTPYRFDSNNVPISQKARAGSLNYRSWVGLVIRSTDADEKSKVQSQPARVVEKFTKRSREVAGKRTGAHLWGFGYDMEHMRARCWFEGRMPMHAISDERTAEKYTLNSERMVRAAITIGGFLSLCLRQAWFGERDKVRGDTGFVGEAFWSRSEHLFFLHLDKLIRELETSDRDRSLPTETLKSWHRVLCKLSLELFDVYVTSGPIENSNPARIARARNRLRFWPHGKKVKRDILALPDEPKKSSVSQVEITRS</sequence>
<dbReference type="KEGG" id="dti:Desti_4554"/>
<dbReference type="PATRIC" id="fig|706587.4.peg.5157"/>
<dbReference type="OrthoDB" id="5392377at2"/>
<dbReference type="RefSeq" id="WP_014812294.1">
    <property type="nucleotide sequence ID" value="NC_018025.1"/>
</dbReference>
<dbReference type="AlphaFoldDB" id="I4CC91"/>
<proteinExistence type="predicted"/>
<dbReference type="eggNOG" id="ENOG502Z880">
    <property type="taxonomic scope" value="Bacteria"/>
</dbReference>
<dbReference type="InterPro" id="IPR013381">
    <property type="entry name" value="CRISPR-assoc_prot_Cse1"/>
</dbReference>
<dbReference type="HOGENOM" id="CLU_039818_0_0_7"/>
<evidence type="ECO:0000313" key="2">
    <source>
        <dbReference type="Proteomes" id="UP000006055"/>
    </source>
</evidence>
<dbReference type="CDD" id="cd09729">
    <property type="entry name" value="Cse1_I-E"/>
    <property type="match status" value="1"/>
</dbReference>
<name>I4CC91_DESTA</name>
<gene>
    <name evidence="1" type="ordered locus">Desti_4554</name>
</gene>
<accession>I4CC91</accession>
<protein>
    <submittedName>
        <fullName evidence="1">CRISPR-associated protein, Cse1 family</fullName>
    </submittedName>
</protein>